<sequence>MGDIEKETKEAVVDLRSQISDMSRSMRVFSLSMRSLYVDKAVGTSTEAARKFRKLRDDTRNDAMVYLKGILPLSTKFVASISEYFEYYDALEYEEWCGMISDILEETIGYRELCETLLKMHEDILVPLKKRQDEAKLVITEFEKLRGEFQKKQEEFEAKAQSKTDWAIGLSVVPLFGPILQSVMEGEAAKDMLEAVAHKAEAEIQEAATTAVRDTLIPALERFIEGITKAAGFFSVMEQEIRKFESKAEKGAKDPKKLYYKVMSKQAKDMKSICQAFYAILPAVRTDFEAIPTEGTDQNYVDRWLKKQKKVIEERCSVASLAKKLMSDIELVTTDLRGRLEEMPKNIRLFSSSIRSLYSKDAVGKTAEASQKFRKLRDDTRNDAMVYLKGILPLSSQFASSINDFFVFYEALNFQEWCEKLSSIHEETVGYKQLCEALLKMHTDILVPLKKRQDHAKVVVAECKDLQKRFQTKKAECKEQGITKEMWGIGLSLLIPPVGHAMREGASADFAEADAHGHEAEIQGAAAIAIRDTLIPALEKFVEGITKAAGFFSVMEQEICKFVGKAEKGKDNAKLLHYKVMRREAQDMKPICQTFIATLPDVKSDFEAMSSEGADQDYVECCLRGHREIIRETWTTSNLASSFLAVTTGSVGNVFMPGGLGCTASAAAGVGASIGRVEARPLETSFGALAAKLFL</sequence>
<dbReference type="EMBL" id="JARQWQ010000007">
    <property type="protein sequence ID" value="KAK2570545.1"/>
    <property type="molecule type" value="Genomic_DNA"/>
</dbReference>
<proteinExistence type="predicted"/>
<protein>
    <submittedName>
        <fullName evidence="1">Uncharacterized protein</fullName>
    </submittedName>
</protein>
<gene>
    <name evidence="1" type="ORF">P5673_004213</name>
</gene>
<comment type="caution">
    <text evidence="1">The sequence shown here is derived from an EMBL/GenBank/DDBJ whole genome shotgun (WGS) entry which is preliminary data.</text>
</comment>
<dbReference type="AlphaFoldDB" id="A0AAD9VE41"/>
<evidence type="ECO:0000313" key="1">
    <source>
        <dbReference type="EMBL" id="KAK2570545.1"/>
    </source>
</evidence>
<evidence type="ECO:0000313" key="2">
    <source>
        <dbReference type="Proteomes" id="UP001249851"/>
    </source>
</evidence>
<keyword evidence="2" id="KW-1185">Reference proteome</keyword>
<name>A0AAD9VE41_ACRCE</name>
<organism evidence="1 2">
    <name type="scientific">Acropora cervicornis</name>
    <name type="common">Staghorn coral</name>
    <dbReference type="NCBI Taxonomy" id="6130"/>
    <lineage>
        <taxon>Eukaryota</taxon>
        <taxon>Metazoa</taxon>
        <taxon>Cnidaria</taxon>
        <taxon>Anthozoa</taxon>
        <taxon>Hexacorallia</taxon>
        <taxon>Scleractinia</taxon>
        <taxon>Astrocoeniina</taxon>
        <taxon>Acroporidae</taxon>
        <taxon>Acropora</taxon>
    </lineage>
</organism>
<reference evidence="1" key="2">
    <citation type="journal article" date="2023" name="Science">
        <title>Genomic signatures of disease resistance in endangered staghorn corals.</title>
        <authorList>
            <person name="Vollmer S.V."/>
            <person name="Selwyn J.D."/>
            <person name="Despard B.A."/>
            <person name="Roesel C.L."/>
        </authorList>
    </citation>
    <scope>NUCLEOTIDE SEQUENCE</scope>
    <source>
        <strain evidence="1">K2</strain>
    </source>
</reference>
<reference evidence="1" key="1">
    <citation type="journal article" date="2023" name="G3 (Bethesda)">
        <title>Whole genome assembly and annotation of the endangered Caribbean coral Acropora cervicornis.</title>
        <authorList>
            <person name="Selwyn J.D."/>
            <person name="Vollmer S.V."/>
        </authorList>
    </citation>
    <scope>NUCLEOTIDE SEQUENCE</scope>
    <source>
        <strain evidence="1">K2</strain>
    </source>
</reference>
<accession>A0AAD9VE41</accession>
<dbReference type="Proteomes" id="UP001249851">
    <property type="component" value="Unassembled WGS sequence"/>
</dbReference>